<feature type="domain" description="Cyclic nucleotide-binding" evidence="4">
    <location>
        <begin position="25"/>
        <end position="145"/>
    </location>
</feature>
<dbReference type="InterPro" id="IPR014710">
    <property type="entry name" value="RmlC-like_jellyroll"/>
</dbReference>
<dbReference type="GO" id="GO:0003700">
    <property type="term" value="F:DNA-binding transcription factor activity"/>
    <property type="evidence" value="ECO:0007669"/>
    <property type="project" value="TreeGrafter"/>
</dbReference>
<reference evidence="6" key="1">
    <citation type="journal article" date="2021" name="bioRxiv">
        <title>Unraveling nitrogen, sulfur and carbon metabolic pathways and microbial community transcriptional responses to substrate deprivation and toxicity stresses in a bioreactor mimicking anoxic brackish coastal sediment conditions.</title>
        <authorList>
            <person name="Martins P.D."/>
            <person name="Echeveste M.J."/>
            <person name="Arshad A."/>
            <person name="Kurth J."/>
            <person name="Ouboter H."/>
            <person name="Jetten M.S.M."/>
            <person name="Welte C.U."/>
        </authorList>
    </citation>
    <scope>NUCLEOTIDE SEQUENCE</scope>
    <source>
        <strain evidence="6">MAG_39</strain>
    </source>
</reference>
<dbReference type="PROSITE" id="PS51063">
    <property type="entry name" value="HTH_CRP_2"/>
    <property type="match status" value="1"/>
</dbReference>
<keyword evidence="1" id="KW-0805">Transcription regulation</keyword>
<dbReference type="InterPro" id="IPR012318">
    <property type="entry name" value="HTH_CRP"/>
</dbReference>
<keyword evidence="3" id="KW-0804">Transcription</keyword>
<dbReference type="GO" id="GO:0003677">
    <property type="term" value="F:DNA binding"/>
    <property type="evidence" value="ECO:0007669"/>
    <property type="project" value="UniProtKB-KW"/>
</dbReference>
<dbReference type="GO" id="GO:0005829">
    <property type="term" value="C:cytosol"/>
    <property type="evidence" value="ECO:0007669"/>
    <property type="project" value="TreeGrafter"/>
</dbReference>
<reference evidence="6" key="2">
    <citation type="submission" date="2021-08" db="EMBL/GenBank/DDBJ databases">
        <authorList>
            <person name="Dalcin Martins P."/>
        </authorList>
    </citation>
    <scope>NUCLEOTIDE SEQUENCE</scope>
    <source>
        <strain evidence="6">MAG_39</strain>
    </source>
</reference>
<evidence type="ECO:0000259" key="4">
    <source>
        <dbReference type="PROSITE" id="PS50042"/>
    </source>
</evidence>
<sequence length="233" mass="25815">MGCVCEELAGKGAGISPVCIGHLWMFEHLSPQEIEALVGAALRRHYKKGQTIFMEGDPAREMFLLKAGRVKLSKFSKEGNEITLDIRKGGDFIGEQVLNEDFDYPVSSVCMEDSLACGFSRASFEKLVLQHPNIGLQVIKNLTRRIELLTNRAETLSSPSLEEKIIGVLSNVAKEHGVKDSNTVIIQFPLTHEDLSFLVGAHRVSITRAMKSLKKSGRLAQRGKTFVLLQEYA</sequence>
<dbReference type="Pfam" id="PF13545">
    <property type="entry name" value="HTH_Crp_2"/>
    <property type="match status" value="1"/>
</dbReference>
<comment type="caution">
    <text evidence="6">The sequence shown here is derived from an EMBL/GenBank/DDBJ whole genome shotgun (WGS) entry which is preliminary data.</text>
</comment>
<proteinExistence type="predicted"/>
<accession>A0A953J9X7</accession>
<protein>
    <submittedName>
        <fullName evidence="6">Crp/Fnr family transcriptional regulator</fullName>
    </submittedName>
</protein>
<dbReference type="Gene3D" id="1.10.10.10">
    <property type="entry name" value="Winged helix-like DNA-binding domain superfamily/Winged helix DNA-binding domain"/>
    <property type="match status" value="1"/>
</dbReference>
<dbReference type="Proteomes" id="UP000705867">
    <property type="component" value="Unassembled WGS sequence"/>
</dbReference>
<dbReference type="InterPro" id="IPR036390">
    <property type="entry name" value="WH_DNA-bd_sf"/>
</dbReference>
<dbReference type="SUPFAM" id="SSF46785">
    <property type="entry name" value="Winged helix' DNA-binding domain"/>
    <property type="match status" value="1"/>
</dbReference>
<dbReference type="SUPFAM" id="SSF51206">
    <property type="entry name" value="cAMP-binding domain-like"/>
    <property type="match status" value="1"/>
</dbReference>
<evidence type="ECO:0000256" key="2">
    <source>
        <dbReference type="ARBA" id="ARBA00023125"/>
    </source>
</evidence>
<keyword evidence="2" id="KW-0238">DNA-binding</keyword>
<dbReference type="InterPro" id="IPR036388">
    <property type="entry name" value="WH-like_DNA-bd_sf"/>
</dbReference>
<name>A0A953J9X7_9BACT</name>
<dbReference type="PANTHER" id="PTHR24567:SF26">
    <property type="entry name" value="REGULATORY PROTEIN YEIL"/>
    <property type="match status" value="1"/>
</dbReference>
<organism evidence="6 7">
    <name type="scientific">Candidatus Nitrobium versatile</name>
    <dbReference type="NCBI Taxonomy" id="2884831"/>
    <lineage>
        <taxon>Bacteria</taxon>
        <taxon>Pseudomonadati</taxon>
        <taxon>Nitrospirota</taxon>
        <taxon>Nitrospiria</taxon>
        <taxon>Nitrospirales</taxon>
        <taxon>Nitrospiraceae</taxon>
        <taxon>Candidatus Nitrobium</taxon>
    </lineage>
</organism>
<evidence type="ECO:0000313" key="7">
    <source>
        <dbReference type="Proteomes" id="UP000705867"/>
    </source>
</evidence>
<dbReference type="AlphaFoldDB" id="A0A953J9X7"/>
<dbReference type="InterPro" id="IPR018490">
    <property type="entry name" value="cNMP-bd_dom_sf"/>
</dbReference>
<dbReference type="CDD" id="cd00038">
    <property type="entry name" value="CAP_ED"/>
    <property type="match status" value="1"/>
</dbReference>
<dbReference type="PROSITE" id="PS50042">
    <property type="entry name" value="CNMP_BINDING_3"/>
    <property type="match status" value="1"/>
</dbReference>
<gene>
    <name evidence="6" type="ORF">K8I29_01400</name>
</gene>
<feature type="domain" description="HTH crp-type" evidence="5">
    <location>
        <begin position="159"/>
        <end position="232"/>
    </location>
</feature>
<dbReference type="EMBL" id="JAIOIV010000014">
    <property type="protein sequence ID" value="MBZ0154855.1"/>
    <property type="molecule type" value="Genomic_DNA"/>
</dbReference>
<dbReference type="Pfam" id="PF00027">
    <property type="entry name" value="cNMP_binding"/>
    <property type="match status" value="1"/>
</dbReference>
<dbReference type="SMART" id="SM00419">
    <property type="entry name" value="HTH_CRP"/>
    <property type="match status" value="1"/>
</dbReference>
<dbReference type="Gene3D" id="2.60.120.10">
    <property type="entry name" value="Jelly Rolls"/>
    <property type="match status" value="1"/>
</dbReference>
<dbReference type="PANTHER" id="PTHR24567">
    <property type="entry name" value="CRP FAMILY TRANSCRIPTIONAL REGULATORY PROTEIN"/>
    <property type="match status" value="1"/>
</dbReference>
<evidence type="ECO:0000313" key="6">
    <source>
        <dbReference type="EMBL" id="MBZ0154855.1"/>
    </source>
</evidence>
<evidence type="ECO:0000256" key="3">
    <source>
        <dbReference type="ARBA" id="ARBA00023163"/>
    </source>
</evidence>
<evidence type="ECO:0000256" key="1">
    <source>
        <dbReference type="ARBA" id="ARBA00023015"/>
    </source>
</evidence>
<dbReference type="InterPro" id="IPR050397">
    <property type="entry name" value="Env_Response_Regulators"/>
</dbReference>
<evidence type="ECO:0000259" key="5">
    <source>
        <dbReference type="PROSITE" id="PS51063"/>
    </source>
</evidence>
<dbReference type="SMART" id="SM00100">
    <property type="entry name" value="cNMP"/>
    <property type="match status" value="1"/>
</dbReference>
<dbReference type="InterPro" id="IPR000595">
    <property type="entry name" value="cNMP-bd_dom"/>
</dbReference>